<dbReference type="GO" id="GO:0045493">
    <property type="term" value="P:xylan catabolic process"/>
    <property type="evidence" value="ECO:0007669"/>
    <property type="project" value="UniProtKB-KW"/>
</dbReference>
<keyword evidence="6" id="KW-0119">Carbohydrate metabolism</keyword>
<feature type="region of interest" description="Disordered" evidence="8">
    <location>
        <begin position="419"/>
        <end position="438"/>
    </location>
</feature>
<keyword evidence="3" id="KW-0858">Xylan degradation</keyword>
<dbReference type="SUPFAM" id="SSF53474">
    <property type="entry name" value="alpha/beta-Hydrolases"/>
    <property type="match status" value="1"/>
</dbReference>
<evidence type="ECO:0000313" key="9">
    <source>
        <dbReference type="EMBL" id="TDK39188.1"/>
    </source>
</evidence>
<name>A0A4R5UN52_9HYPH</name>
<dbReference type="InterPro" id="IPR043595">
    <property type="entry name" value="FaeB/C/D"/>
</dbReference>
<comment type="caution">
    <text evidence="9">The sequence shown here is derived from an EMBL/GenBank/DDBJ whole genome shotgun (WGS) entry which is preliminary data.</text>
</comment>
<protein>
    <submittedName>
        <fullName evidence="9">Polyhydroxybutyrate depolymerase</fullName>
    </submittedName>
</protein>
<dbReference type="Proteomes" id="UP000295238">
    <property type="component" value="Unassembled WGS sequence"/>
</dbReference>
<gene>
    <name evidence="9" type="ORF">E2F50_03420</name>
</gene>
<dbReference type="AlphaFoldDB" id="A0A4R5UN52"/>
<keyword evidence="4" id="KW-0732">Signal</keyword>
<evidence type="ECO:0000256" key="4">
    <source>
        <dbReference type="ARBA" id="ARBA00022729"/>
    </source>
</evidence>
<evidence type="ECO:0000256" key="7">
    <source>
        <dbReference type="ARBA" id="ARBA00023326"/>
    </source>
</evidence>
<dbReference type="InterPro" id="IPR029058">
    <property type="entry name" value="AB_hydrolase_fold"/>
</dbReference>
<organism evidence="9 10">
    <name type="scientific">Rhizobium deserti</name>
    <dbReference type="NCBI Taxonomy" id="2547961"/>
    <lineage>
        <taxon>Bacteria</taxon>
        <taxon>Pseudomonadati</taxon>
        <taxon>Pseudomonadota</taxon>
        <taxon>Alphaproteobacteria</taxon>
        <taxon>Hyphomicrobiales</taxon>
        <taxon>Rhizobiaceae</taxon>
        <taxon>Rhizobium/Agrobacterium group</taxon>
        <taxon>Rhizobium</taxon>
    </lineage>
</organism>
<accession>A0A4R5UN52</accession>
<evidence type="ECO:0000256" key="3">
    <source>
        <dbReference type="ARBA" id="ARBA00022651"/>
    </source>
</evidence>
<sequence>MLTRRHSSKCTLLIHSCTHDEALMDFARVAGNLSGSALARKTMSRKMMVGAALFAVMSLMASGSALAAGCGQPVEAGRHPMTISVDGVARSAISFVPASYTGQDKVPVVFDLHGSHSNPESQLNRSSWDKVAEKNGFVVVALRGSLTFPAAPGTYAWNVPFVTAQQGGLDELAYIQQAVETVKQEFCVDPARIYASGYSGGGRMLSAYLCSGRDDFAAAGFVHSLRAGRPVEADGKWAPDAENCNPARPISIMAFAGEKDASNPYAGGGSAYWQYGFKTAIQRWTELDGCKGNGDPKTVDGVTFNLYATCKNGARIASYVFSSGTHDWPKPTPSTEAVMAAAKEGVASVSKVAAVTMAKPAFDATNIDPASRMWDFFRKADSTDVIATAAPAKAGAAGKSGTAVASDCVMQAELQGTSCTSSQPINMRRSGQGVQGAL</sequence>
<proteinExistence type="predicted"/>
<evidence type="ECO:0000256" key="2">
    <source>
        <dbReference type="ARBA" id="ARBA00022525"/>
    </source>
</evidence>
<dbReference type="PANTHER" id="PTHR38050">
    <property type="match status" value="1"/>
</dbReference>
<dbReference type="GO" id="GO:0030600">
    <property type="term" value="F:feruloyl esterase activity"/>
    <property type="evidence" value="ECO:0007669"/>
    <property type="project" value="InterPro"/>
</dbReference>
<keyword evidence="7" id="KW-0624">Polysaccharide degradation</keyword>
<dbReference type="PANTHER" id="PTHR38050:SF2">
    <property type="entry name" value="FERULOYL ESTERASE C-RELATED"/>
    <property type="match status" value="1"/>
</dbReference>
<reference evidence="9 10" key="1">
    <citation type="submission" date="2019-03" db="EMBL/GenBank/DDBJ databases">
        <title>Rhizobium sp. nov., an bacterium isolated from biocrust in Mu Us Desert.</title>
        <authorList>
            <person name="Lixiong L."/>
        </authorList>
    </citation>
    <scope>NUCLEOTIDE SEQUENCE [LARGE SCALE GENOMIC DNA]</scope>
    <source>
        <strain evidence="9 10">SPY-1</strain>
    </source>
</reference>
<evidence type="ECO:0000256" key="8">
    <source>
        <dbReference type="SAM" id="MobiDB-lite"/>
    </source>
</evidence>
<keyword evidence="5" id="KW-0378">Hydrolase</keyword>
<keyword evidence="2" id="KW-0964">Secreted</keyword>
<evidence type="ECO:0000256" key="5">
    <source>
        <dbReference type="ARBA" id="ARBA00022801"/>
    </source>
</evidence>
<dbReference type="EMBL" id="SMTL01000001">
    <property type="protein sequence ID" value="TDK39188.1"/>
    <property type="molecule type" value="Genomic_DNA"/>
</dbReference>
<evidence type="ECO:0000313" key="10">
    <source>
        <dbReference type="Proteomes" id="UP000295238"/>
    </source>
</evidence>
<dbReference type="GO" id="GO:0005576">
    <property type="term" value="C:extracellular region"/>
    <property type="evidence" value="ECO:0007669"/>
    <property type="project" value="UniProtKB-SubCell"/>
</dbReference>
<dbReference type="Gene3D" id="3.40.50.1820">
    <property type="entry name" value="alpha/beta hydrolase"/>
    <property type="match status" value="1"/>
</dbReference>
<keyword evidence="10" id="KW-1185">Reference proteome</keyword>
<comment type="subcellular location">
    <subcellularLocation>
        <location evidence="1">Secreted</location>
    </subcellularLocation>
</comment>
<evidence type="ECO:0000256" key="1">
    <source>
        <dbReference type="ARBA" id="ARBA00004613"/>
    </source>
</evidence>
<evidence type="ECO:0000256" key="6">
    <source>
        <dbReference type="ARBA" id="ARBA00023277"/>
    </source>
</evidence>